<dbReference type="SUPFAM" id="SSF160379">
    <property type="entry name" value="SP0830-like"/>
    <property type="match status" value="1"/>
</dbReference>
<dbReference type="EMBL" id="JAUTXY010000009">
    <property type="protein sequence ID" value="MEE2059751.1"/>
    <property type="molecule type" value="Genomic_DNA"/>
</dbReference>
<dbReference type="RefSeq" id="WP_330134963.1">
    <property type="nucleotide sequence ID" value="NZ_JAUTXY010000009.1"/>
</dbReference>
<comment type="caution">
    <text evidence="1">The sequence shown here is derived from an EMBL/GenBank/DDBJ whole genome shotgun (WGS) entry which is preliminary data.</text>
</comment>
<evidence type="ECO:0000313" key="2">
    <source>
        <dbReference type="Proteomes" id="UP001336020"/>
    </source>
</evidence>
<gene>
    <name evidence="1" type="ORF">Q7514_19715</name>
</gene>
<proteinExistence type="predicted"/>
<accession>A0ABU7LDW1</accession>
<protein>
    <submittedName>
        <fullName evidence="1">Uncharacterized protein</fullName>
    </submittedName>
</protein>
<evidence type="ECO:0000313" key="1">
    <source>
        <dbReference type="EMBL" id="MEE2059751.1"/>
    </source>
</evidence>
<sequence length="77" mass="8509">MAEEPPKAILDALDLRSFLPEECVLIGRELYLHLPNGMGRARLPTALEKAGRRIDPSGVGTSRNWNTVLELLALADR</sequence>
<dbReference type="Proteomes" id="UP001336020">
    <property type="component" value="Unassembled WGS sequence"/>
</dbReference>
<reference evidence="1 2" key="1">
    <citation type="submission" date="2023-07" db="EMBL/GenBank/DDBJ databases">
        <authorList>
            <person name="Girao M."/>
            <person name="Carvalho M.F."/>
        </authorList>
    </citation>
    <scope>NUCLEOTIDE SEQUENCE [LARGE SCALE GENOMIC DNA]</scope>
    <source>
        <strain evidence="1 2">YIM65754</strain>
    </source>
</reference>
<organism evidence="1 2">
    <name type="scientific">Rhodococcus artemisiae</name>
    <dbReference type="NCBI Taxonomy" id="714159"/>
    <lineage>
        <taxon>Bacteria</taxon>
        <taxon>Bacillati</taxon>
        <taxon>Actinomycetota</taxon>
        <taxon>Actinomycetes</taxon>
        <taxon>Mycobacteriales</taxon>
        <taxon>Nocardiaceae</taxon>
        <taxon>Rhodococcus</taxon>
    </lineage>
</organism>
<name>A0ABU7LDW1_9NOCA</name>
<keyword evidence="2" id="KW-1185">Reference proteome</keyword>